<reference evidence="2 3" key="1">
    <citation type="submission" date="2019-03" db="EMBL/GenBank/DDBJ databases">
        <title>Single cell metagenomics reveals metabolic interactions within the superorganism composed of flagellate Streblomastix strix and complex community of Bacteroidetes bacteria on its surface.</title>
        <authorList>
            <person name="Treitli S.C."/>
            <person name="Kolisko M."/>
            <person name="Husnik F."/>
            <person name="Keeling P."/>
            <person name="Hampl V."/>
        </authorList>
    </citation>
    <scope>NUCLEOTIDE SEQUENCE [LARGE SCALE GENOMIC DNA]</scope>
    <source>
        <strain evidence="2">ST1C</strain>
    </source>
</reference>
<protein>
    <submittedName>
        <fullName evidence="2">Putative ATP-dependent DNA helicase PIF1</fullName>
    </submittedName>
</protein>
<comment type="caution">
    <text evidence="2">The sequence shown here is derived from an EMBL/GenBank/DDBJ whole genome shotgun (WGS) entry which is preliminary data.</text>
</comment>
<dbReference type="EMBL" id="SNRW01001140">
    <property type="protein sequence ID" value="KAA6397606.1"/>
    <property type="molecule type" value="Genomic_DNA"/>
</dbReference>
<dbReference type="PANTHER" id="PTHR45786">
    <property type="entry name" value="DNA BINDING PROTEIN-LIKE"/>
    <property type="match status" value="1"/>
</dbReference>
<dbReference type="Pfam" id="PF14214">
    <property type="entry name" value="Helitron_like_N"/>
    <property type="match status" value="1"/>
</dbReference>
<accession>A0A5J4WSW7</accession>
<dbReference type="AlphaFoldDB" id="A0A5J4WSW7"/>
<keyword evidence="2" id="KW-0347">Helicase</keyword>
<organism evidence="2 3">
    <name type="scientific">Streblomastix strix</name>
    <dbReference type="NCBI Taxonomy" id="222440"/>
    <lineage>
        <taxon>Eukaryota</taxon>
        <taxon>Metamonada</taxon>
        <taxon>Preaxostyla</taxon>
        <taxon>Oxymonadida</taxon>
        <taxon>Streblomastigidae</taxon>
        <taxon>Streblomastix</taxon>
    </lineage>
</organism>
<dbReference type="Proteomes" id="UP000324800">
    <property type="component" value="Unassembled WGS sequence"/>
</dbReference>
<proteinExistence type="predicted"/>
<evidence type="ECO:0000313" key="2">
    <source>
        <dbReference type="EMBL" id="KAA6397606.1"/>
    </source>
</evidence>
<gene>
    <name evidence="2" type="ORF">EZS28_006867</name>
</gene>
<dbReference type="GO" id="GO:0004386">
    <property type="term" value="F:helicase activity"/>
    <property type="evidence" value="ECO:0007669"/>
    <property type="project" value="UniProtKB-KW"/>
</dbReference>
<name>A0A5J4WSW7_9EUKA</name>
<keyword evidence="2" id="KW-0547">Nucleotide-binding</keyword>
<evidence type="ECO:0000259" key="1">
    <source>
        <dbReference type="Pfam" id="PF14214"/>
    </source>
</evidence>
<dbReference type="OrthoDB" id="10058710at2759"/>
<dbReference type="InterPro" id="IPR025476">
    <property type="entry name" value="Helitron_helicase-like"/>
</dbReference>
<feature type="domain" description="Helitron helicase-like" evidence="1">
    <location>
        <begin position="144"/>
        <end position="268"/>
    </location>
</feature>
<dbReference type="PANTHER" id="PTHR45786:SF74">
    <property type="entry name" value="ATP-DEPENDENT DNA HELICASE"/>
    <property type="match status" value="1"/>
</dbReference>
<evidence type="ECO:0000313" key="3">
    <source>
        <dbReference type="Proteomes" id="UP000324800"/>
    </source>
</evidence>
<sequence>MSKGEGPSDERLKHEANKQCDAELMLQLTAIGVSNDDDTFSKAAYSTFPINGKLQNLKLTDPNRDSIIFALLFPYGVQGWTNVMSKITQIIYKNQNLDLNNKDNEDYDEDNDNEDLDVSAQDIKKHFVSISDNCKFRLAAIEGFSVLHSSGKLFQEYILYAAISIISARLNLVQTHQKQLRVESYKGLRDYVDTIVQKEYCLSGDKKILPASFEGGVRSLSEYYHDSKMIMNFQGMSDLSVTFTANIHLKEITDLIGKIDPSDRPDIIC</sequence>
<keyword evidence="2" id="KW-0378">Hydrolase</keyword>
<keyword evidence="2" id="KW-0067">ATP-binding</keyword>